<dbReference type="PANTHER" id="PTHR12149">
    <property type="entry name" value="FRUCTOSAMINE 3 KINASE-RELATED PROTEIN"/>
    <property type="match status" value="1"/>
</dbReference>
<dbReference type="KEGG" id="mcos:GM418_26715"/>
<protein>
    <submittedName>
        <fullName evidence="3">Phosphotransferase</fullName>
    </submittedName>
</protein>
<dbReference type="Pfam" id="PF03881">
    <property type="entry name" value="Fructosamin_kin"/>
    <property type="match status" value="1"/>
</dbReference>
<keyword evidence="4" id="KW-1185">Reference proteome</keyword>
<keyword evidence="2" id="KW-0418">Kinase</keyword>
<dbReference type="RefSeq" id="WP_158870685.1">
    <property type="nucleotide sequence ID" value="NZ_CP046401.1"/>
</dbReference>
<dbReference type="InterPro" id="IPR016477">
    <property type="entry name" value="Fructo-/Ketosamine-3-kinase"/>
</dbReference>
<dbReference type="PIRSF" id="PIRSF006221">
    <property type="entry name" value="Ketosamine-3-kinase"/>
    <property type="match status" value="1"/>
</dbReference>
<evidence type="ECO:0000256" key="2">
    <source>
        <dbReference type="PIRNR" id="PIRNR006221"/>
    </source>
</evidence>
<dbReference type="SUPFAM" id="SSF56112">
    <property type="entry name" value="Protein kinase-like (PK-like)"/>
    <property type="match status" value="1"/>
</dbReference>
<dbReference type="InterPro" id="IPR011009">
    <property type="entry name" value="Kinase-like_dom_sf"/>
</dbReference>
<sequence>MSLFQNKSLGIEEEVEKALSKKFGKDVKIQSSGSLGGGCINHASKIKTNVGEFFLKWNANCAADIFLREAESLKEMNKAANGEILVPEVYASKMVDNTPGFLVQEFLPPRYSKAGDDEKLGAGLAVIHKYTNKNNGFYNDNYCGATQQNNRWNKSWAEFFRDNRLGFLLDLIQDERPLPATEMQAYEKLLARIPTLIPEESTPVLIHGDLWSGNYMITEKGPALIDPASYYADREMEFAIMTMFGGFSQRFYDAYNSVNPLFSDWRDRNQLYQLYHVLNHYYLFGGGYQSQAYQIARYYI</sequence>
<dbReference type="GO" id="GO:0016301">
    <property type="term" value="F:kinase activity"/>
    <property type="evidence" value="ECO:0007669"/>
    <property type="project" value="UniProtKB-UniRule"/>
</dbReference>
<accession>A0A6I6JVF0</accession>
<comment type="similarity">
    <text evidence="1 2">Belongs to the fructosamine kinase family.</text>
</comment>
<evidence type="ECO:0000313" key="3">
    <source>
        <dbReference type="EMBL" id="QGY47125.1"/>
    </source>
</evidence>
<dbReference type="AlphaFoldDB" id="A0A6I6JVF0"/>
<dbReference type="Proteomes" id="UP000428260">
    <property type="component" value="Chromosome"/>
</dbReference>
<organism evidence="3 4">
    <name type="scientific">Maribellus comscasis</name>
    <dbReference type="NCBI Taxonomy" id="2681766"/>
    <lineage>
        <taxon>Bacteria</taxon>
        <taxon>Pseudomonadati</taxon>
        <taxon>Bacteroidota</taxon>
        <taxon>Bacteroidia</taxon>
        <taxon>Marinilabiliales</taxon>
        <taxon>Prolixibacteraceae</taxon>
        <taxon>Maribellus</taxon>
    </lineage>
</organism>
<dbReference type="EMBL" id="CP046401">
    <property type="protein sequence ID" value="QGY47125.1"/>
    <property type="molecule type" value="Genomic_DNA"/>
</dbReference>
<evidence type="ECO:0000313" key="4">
    <source>
        <dbReference type="Proteomes" id="UP000428260"/>
    </source>
</evidence>
<name>A0A6I6JVF0_9BACT</name>
<dbReference type="Gene3D" id="3.30.200.20">
    <property type="entry name" value="Phosphorylase Kinase, domain 1"/>
    <property type="match status" value="1"/>
</dbReference>
<dbReference type="PANTHER" id="PTHR12149:SF8">
    <property type="entry name" value="PROTEIN-RIBULOSAMINE 3-KINASE"/>
    <property type="match status" value="1"/>
</dbReference>
<keyword evidence="2 3" id="KW-0808">Transferase</keyword>
<evidence type="ECO:0000256" key="1">
    <source>
        <dbReference type="ARBA" id="ARBA00009460"/>
    </source>
</evidence>
<dbReference type="Gene3D" id="3.90.1200.10">
    <property type="match status" value="1"/>
</dbReference>
<reference evidence="3 4" key="1">
    <citation type="submission" date="2019-11" db="EMBL/GenBank/DDBJ databases">
        <authorList>
            <person name="Zheng R.K."/>
            <person name="Sun C.M."/>
        </authorList>
    </citation>
    <scope>NUCLEOTIDE SEQUENCE [LARGE SCALE GENOMIC DNA]</scope>
    <source>
        <strain evidence="3 4">WC007</strain>
    </source>
</reference>
<proteinExistence type="inferred from homology"/>
<gene>
    <name evidence="3" type="ORF">GM418_26715</name>
</gene>